<protein>
    <submittedName>
        <fullName evidence="7">Benzaldehyde dehydrogenase</fullName>
    </submittedName>
</protein>
<dbReference type="EMBL" id="BAAASJ010000022">
    <property type="protein sequence ID" value="GAA2629959.1"/>
    <property type="molecule type" value="Genomic_DNA"/>
</dbReference>
<dbReference type="RefSeq" id="WP_344389234.1">
    <property type="nucleotide sequence ID" value="NZ_BAAASJ010000022.1"/>
</dbReference>
<organism evidence="7 8">
    <name type="scientific">Streptomyces vastus</name>
    <dbReference type="NCBI Taxonomy" id="285451"/>
    <lineage>
        <taxon>Bacteria</taxon>
        <taxon>Bacillati</taxon>
        <taxon>Actinomycetota</taxon>
        <taxon>Actinomycetes</taxon>
        <taxon>Kitasatosporales</taxon>
        <taxon>Streptomycetaceae</taxon>
        <taxon>Streptomyces</taxon>
    </lineage>
</organism>
<feature type="domain" description="Aldehyde dehydrogenase" evidence="6">
    <location>
        <begin position="19"/>
        <end position="476"/>
    </location>
</feature>
<evidence type="ECO:0000256" key="4">
    <source>
        <dbReference type="PROSITE-ProRule" id="PRU10007"/>
    </source>
</evidence>
<evidence type="ECO:0000259" key="6">
    <source>
        <dbReference type="Pfam" id="PF00171"/>
    </source>
</evidence>
<dbReference type="InterPro" id="IPR015590">
    <property type="entry name" value="Aldehyde_DH_dom"/>
</dbReference>
<dbReference type="CDD" id="cd07152">
    <property type="entry name" value="ALDH_BenzADH"/>
    <property type="match status" value="1"/>
</dbReference>
<dbReference type="Gene3D" id="3.40.605.10">
    <property type="entry name" value="Aldehyde Dehydrogenase, Chain A, domain 1"/>
    <property type="match status" value="1"/>
</dbReference>
<proteinExistence type="inferred from homology"/>
<comment type="caution">
    <text evidence="7">The sequence shown here is derived from an EMBL/GenBank/DDBJ whole genome shotgun (WGS) entry which is preliminary data.</text>
</comment>
<dbReference type="PROSITE" id="PS00687">
    <property type="entry name" value="ALDEHYDE_DEHYDR_GLU"/>
    <property type="match status" value="1"/>
</dbReference>
<dbReference type="PANTHER" id="PTHR42986:SF1">
    <property type="entry name" value="BENZALDEHYDE DEHYDROGENASE YFMT"/>
    <property type="match status" value="1"/>
</dbReference>
<evidence type="ECO:0000313" key="8">
    <source>
        <dbReference type="Proteomes" id="UP001500151"/>
    </source>
</evidence>
<keyword evidence="3" id="KW-0520">NAD</keyword>
<dbReference type="SUPFAM" id="SSF53720">
    <property type="entry name" value="ALDH-like"/>
    <property type="match status" value="1"/>
</dbReference>
<gene>
    <name evidence="7" type="ORF">GCM10010307_21230</name>
</gene>
<dbReference type="InterPro" id="IPR016161">
    <property type="entry name" value="Ald_DH/histidinol_DH"/>
</dbReference>
<name>A0ABN3QM56_9ACTN</name>
<keyword evidence="2 5" id="KW-0560">Oxidoreductase</keyword>
<dbReference type="Pfam" id="PF00171">
    <property type="entry name" value="Aldedh"/>
    <property type="match status" value="1"/>
</dbReference>
<evidence type="ECO:0000256" key="1">
    <source>
        <dbReference type="ARBA" id="ARBA00009986"/>
    </source>
</evidence>
<dbReference type="Gene3D" id="3.40.309.10">
    <property type="entry name" value="Aldehyde Dehydrogenase, Chain A, domain 2"/>
    <property type="match status" value="1"/>
</dbReference>
<sequence length="487" mass="50924">MTELLDDVSWQGKIYSNGWTTAHGGVLDSTEPATGAVLAQVGLADADDVAAATARAAQAQADWAAATGPSRAAVIRKAAAVLADNRAEFERWLVREGGAVPGKAAFEVDLVLGELWEAAALPTQPWGHLLPASEPGRESIARRVPLGVVGVISPWNFPLILSVRAVAPALALGNAVVLKPDVQTAVSGGTLVARLFEAAGLPDGLLHVLPGDAGPGAALTEDPNVAMIAFTGSTAVGREVGATAGRTLKRVSLELGGNNALIVLDDADLEIASSAGAWGAFLHQGQVCMTAGRHIVLESVADEYLDRLAKRAQGLPVGDPFTGQVALGPLINERQRDNVHRIVEETVGAGAEVRAGGSYDGLFYQPTVLTGVTTSMPAFREEIFGPVAPVVVVRDEDEAVAVANNTEYGLVAAVQTGSPDRGRDLARRLRTGIVHINDQTLNNDAYAPFGGTGASGNGSRFGSQSSWDEFTQWQWVTFREQAHAFPF</sequence>
<dbReference type="Proteomes" id="UP001500151">
    <property type="component" value="Unassembled WGS sequence"/>
</dbReference>
<feature type="active site" evidence="4">
    <location>
        <position position="254"/>
    </location>
</feature>
<dbReference type="InterPro" id="IPR016163">
    <property type="entry name" value="Ald_DH_C"/>
</dbReference>
<accession>A0ABN3QM56</accession>
<evidence type="ECO:0000256" key="3">
    <source>
        <dbReference type="ARBA" id="ARBA00023027"/>
    </source>
</evidence>
<comment type="similarity">
    <text evidence="1 5">Belongs to the aldehyde dehydrogenase family.</text>
</comment>
<keyword evidence="8" id="KW-1185">Reference proteome</keyword>
<dbReference type="PANTHER" id="PTHR42986">
    <property type="entry name" value="BENZALDEHYDE DEHYDROGENASE YFMT"/>
    <property type="match status" value="1"/>
</dbReference>
<evidence type="ECO:0000256" key="5">
    <source>
        <dbReference type="RuleBase" id="RU003345"/>
    </source>
</evidence>
<dbReference type="InterPro" id="IPR029510">
    <property type="entry name" value="Ald_DH_CS_GLU"/>
</dbReference>
<evidence type="ECO:0000313" key="7">
    <source>
        <dbReference type="EMBL" id="GAA2629959.1"/>
    </source>
</evidence>
<dbReference type="InterPro" id="IPR016162">
    <property type="entry name" value="Ald_DH_N"/>
</dbReference>
<reference evidence="7 8" key="1">
    <citation type="journal article" date="2019" name="Int. J. Syst. Evol. Microbiol.">
        <title>The Global Catalogue of Microorganisms (GCM) 10K type strain sequencing project: providing services to taxonomists for standard genome sequencing and annotation.</title>
        <authorList>
            <consortium name="The Broad Institute Genomics Platform"/>
            <consortium name="The Broad Institute Genome Sequencing Center for Infectious Disease"/>
            <person name="Wu L."/>
            <person name="Ma J."/>
        </authorList>
    </citation>
    <scope>NUCLEOTIDE SEQUENCE [LARGE SCALE GENOMIC DNA]</scope>
    <source>
        <strain evidence="7 8">JCM 4524</strain>
    </source>
</reference>
<evidence type="ECO:0000256" key="2">
    <source>
        <dbReference type="ARBA" id="ARBA00023002"/>
    </source>
</evidence>